<keyword evidence="3" id="KW-1185">Reference proteome</keyword>
<gene>
    <name evidence="2" type="ORF">NLI96_g8601</name>
</gene>
<evidence type="ECO:0000313" key="2">
    <source>
        <dbReference type="EMBL" id="KAJ3480084.1"/>
    </source>
</evidence>
<dbReference type="Pfam" id="PF19271">
    <property type="entry name" value="Nis1"/>
    <property type="match status" value="1"/>
</dbReference>
<accession>A0AAD5V280</accession>
<organism evidence="2 3">
    <name type="scientific">Meripilus lineatus</name>
    <dbReference type="NCBI Taxonomy" id="2056292"/>
    <lineage>
        <taxon>Eukaryota</taxon>
        <taxon>Fungi</taxon>
        <taxon>Dikarya</taxon>
        <taxon>Basidiomycota</taxon>
        <taxon>Agaricomycotina</taxon>
        <taxon>Agaricomycetes</taxon>
        <taxon>Polyporales</taxon>
        <taxon>Meripilaceae</taxon>
        <taxon>Meripilus</taxon>
    </lineage>
</organism>
<name>A0AAD5V280_9APHY</name>
<dbReference type="EMBL" id="JANAWD010000397">
    <property type="protein sequence ID" value="KAJ3480084.1"/>
    <property type="molecule type" value="Genomic_DNA"/>
</dbReference>
<feature type="chain" id="PRO_5041909738" description="Secreted protein" evidence="1">
    <location>
        <begin position="19"/>
        <end position="147"/>
    </location>
</feature>
<proteinExistence type="predicted"/>
<keyword evidence="1" id="KW-0732">Signal</keyword>
<evidence type="ECO:0008006" key="4">
    <source>
        <dbReference type="Google" id="ProtNLM"/>
    </source>
</evidence>
<sequence length="147" mass="15226">MKFLLALTTLIAATASAAQTIAIGAPLERTSISPGSSMTVEVDRPNSLTGSQEIAIVIALSSCASRGGCANYDVTQILGSVLYSGPYAPAYQTVPGAGWKPPYQNFTVKVPESLPKGQASLTVSHFSLIGAGPYPSLEVRNVTLNVV</sequence>
<dbReference type="InterPro" id="IPR045469">
    <property type="entry name" value="Nis1"/>
</dbReference>
<dbReference type="AlphaFoldDB" id="A0AAD5V280"/>
<feature type="signal peptide" evidence="1">
    <location>
        <begin position="1"/>
        <end position="18"/>
    </location>
</feature>
<evidence type="ECO:0000256" key="1">
    <source>
        <dbReference type="SAM" id="SignalP"/>
    </source>
</evidence>
<evidence type="ECO:0000313" key="3">
    <source>
        <dbReference type="Proteomes" id="UP001212997"/>
    </source>
</evidence>
<protein>
    <recommendedName>
        <fullName evidence="4">Secreted protein</fullName>
    </recommendedName>
</protein>
<dbReference type="Proteomes" id="UP001212997">
    <property type="component" value="Unassembled WGS sequence"/>
</dbReference>
<reference evidence="2" key="1">
    <citation type="submission" date="2022-07" db="EMBL/GenBank/DDBJ databases">
        <title>Genome Sequence of Physisporinus lineatus.</title>
        <authorList>
            <person name="Buettner E."/>
        </authorList>
    </citation>
    <scope>NUCLEOTIDE SEQUENCE</scope>
    <source>
        <strain evidence="2">VT162</strain>
    </source>
</reference>
<comment type="caution">
    <text evidence="2">The sequence shown here is derived from an EMBL/GenBank/DDBJ whole genome shotgun (WGS) entry which is preliminary data.</text>
</comment>